<accession>A0A0U5C018</accession>
<keyword evidence="3" id="KW-1185">Reference proteome</keyword>
<feature type="compositionally biased region" description="Polar residues" evidence="1">
    <location>
        <begin position="88"/>
        <end position="97"/>
    </location>
</feature>
<feature type="region of interest" description="Disordered" evidence="1">
    <location>
        <begin position="68"/>
        <end position="97"/>
    </location>
</feature>
<dbReference type="Proteomes" id="UP000052230">
    <property type="component" value="Unassembled WGS sequence"/>
</dbReference>
<name>A0A0U5C018_XANCI</name>
<organism evidence="2 3">
    <name type="scientific">Xanthomonas citri pv. citri</name>
    <dbReference type="NCBI Taxonomy" id="611301"/>
    <lineage>
        <taxon>Bacteria</taxon>
        <taxon>Pseudomonadati</taxon>
        <taxon>Pseudomonadota</taxon>
        <taxon>Gammaproteobacteria</taxon>
        <taxon>Lysobacterales</taxon>
        <taxon>Lysobacteraceae</taxon>
        <taxon>Xanthomonas</taxon>
    </lineage>
</organism>
<evidence type="ECO:0000313" key="2">
    <source>
        <dbReference type="EMBL" id="CEG19264.1"/>
    </source>
</evidence>
<proteinExistence type="predicted"/>
<gene>
    <name evidence="2" type="ORF">XAC3562_970049</name>
</gene>
<sequence length="97" mass="10483">MAPGQSAQGYADPLPAFFRCDAMQAGRRHRRYRACQRRAPATGLCIRGRAQAQTCNRGDADAAKQLDERHRGGRHPYASVIPMALPSASASDATRTG</sequence>
<evidence type="ECO:0000313" key="3">
    <source>
        <dbReference type="Proteomes" id="UP000052230"/>
    </source>
</evidence>
<reference evidence="2 3" key="1">
    <citation type="submission" date="2014-09" db="EMBL/GenBank/DDBJ databases">
        <authorList>
            <person name="Regsiter A."/>
        </authorList>
    </citation>
    <scope>NUCLEOTIDE SEQUENCE [LARGE SCALE GENOMIC DNA]</scope>
</reference>
<dbReference type="EMBL" id="CCXZ01000196">
    <property type="protein sequence ID" value="CEG19264.1"/>
    <property type="molecule type" value="Genomic_DNA"/>
</dbReference>
<evidence type="ECO:0000256" key="1">
    <source>
        <dbReference type="SAM" id="MobiDB-lite"/>
    </source>
</evidence>
<comment type="caution">
    <text evidence="2">The sequence shown here is derived from an EMBL/GenBank/DDBJ whole genome shotgun (WGS) entry which is preliminary data.</text>
</comment>
<protein>
    <submittedName>
        <fullName evidence="2">Putative acid phosphatase domain protein</fullName>
    </submittedName>
</protein>
<dbReference type="AlphaFoldDB" id="A0A0U5C018"/>